<dbReference type="AlphaFoldDB" id="A0A382Q0A7"/>
<accession>A0A382Q0A7</accession>
<gene>
    <name evidence="2" type="ORF">METZ01_LOCUS330666</name>
</gene>
<dbReference type="PANTHER" id="PTHR12901:SF10">
    <property type="entry name" value="COENZYME Q-BINDING PROTEIN COQ10, MITOCHONDRIAL"/>
    <property type="match status" value="1"/>
</dbReference>
<dbReference type="GO" id="GO:0045333">
    <property type="term" value="P:cellular respiration"/>
    <property type="evidence" value="ECO:0007669"/>
    <property type="project" value="InterPro"/>
</dbReference>
<dbReference type="InterPro" id="IPR023393">
    <property type="entry name" value="START-like_dom_sf"/>
</dbReference>
<dbReference type="SUPFAM" id="SSF55961">
    <property type="entry name" value="Bet v1-like"/>
    <property type="match status" value="1"/>
</dbReference>
<protein>
    <recommendedName>
        <fullName evidence="1">Coenzyme Q-binding protein COQ10 START domain-containing protein</fullName>
    </recommendedName>
</protein>
<dbReference type="InterPro" id="IPR005031">
    <property type="entry name" value="COQ10_START"/>
</dbReference>
<dbReference type="EMBL" id="UINC01110356">
    <property type="protein sequence ID" value="SVC77812.1"/>
    <property type="molecule type" value="Genomic_DNA"/>
</dbReference>
<sequence>MRSIERSAIVPYSAVAMYELVADIERYPDFLPWCEAACIVSRLDDKVIAGLTIGLGALRTTFTTSNKLAGPQAMIMSLVDGPFRFLEGRWRFDALGNSGCKVLLDMEFEFSSTAQDLLFGRAYELACNDLIGAFTLRARTLYDDRQPY</sequence>
<name>A0A382Q0A7_9ZZZZ</name>
<organism evidence="2">
    <name type="scientific">marine metagenome</name>
    <dbReference type="NCBI Taxonomy" id="408172"/>
    <lineage>
        <taxon>unclassified sequences</taxon>
        <taxon>metagenomes</taxon>
        <taxon>ecological metagenomes</taxon>
    </lineage>
</organism>
<dbReference type="InterPro" id="IPR044996">
    <property type="entry name" value="COQ10-like"/>
</dbReference>
<dbReference type="Pfam" id="PF03364">
    <property type="entry name" value="Polyketide_cyc"/>
    <property type="match status" value="1"/>
</dbReference>
<proteinExistence type="predicted"/>
<dbReference type="GO" id="GO:0048039">
    <property type="term" value="F:ubiquinone binding"/>
    <property type="evidence" value="ECO:0007669"/>
    <property type="project" value="InterPro"/>
</dbReference>
<dbReference type="CDD" id="cd07813">
    <property type="entry name" value="COQ10p_like"/>
    <property type="match status" value="1"/>
</dbReference>
<dbReference type="PANTHER" id="PTHR12901">
    <property type="entry name" value="SPERM PROTEIN HOMOLOG"/>
    <property type="match status" value="1"/>
</dbReference>
<dbReference type="Gene3D" id="3.30.530.20">
    <property type="match status" value="1"/>
</dbReference>
<reference evidence="2" key="1">
    <citation type="submission" date="2018-05" db="EMBL/GenBank/DDBJ databases">
        <authorList>
            <person name="Lanie J.A."/>
            <person name="Ng W.-L."/>
            <person name="Kazmierczak K.M."/>
            <person name="Andrzejewski T.M."/>
            <person name="Davidsen T.M."/>
            <person name="Wayne K.J."/>
            <person name="Tettelin H."/>
            <person name="Glass J.I."/>
            <person name="Rusch D."/>
            <person name="Podicherti R."/>
            <person name="Tsui H.-C.T."/>
            <person name="Winkler M.E."/>
        </authorList>
    </citation>
    <scope>NUCLEOTIDE SEQUENCE</scope>
</reference>
<evidence type="ECO:0000313" key="2">
    <source>
        <dbReference type="EMBL" id="SVC77812.1"/>
    </source>
</evidence>
<evidence type="ECO:0000259" key="1">
    <source>
        <dbReference type="Pfam" id="PF03364"/>
    </source>
</evidence>
<feature type="domain" description="Coenzyme Q-binding protein COQ10 START" evidence="1">
    <location>
        <begin position="10"/>
        <end position="134"/>
    </location>
</feature>